<dbReference type="Proteomes" id="UP000766486">
    <property type="component" value="Unassembled WGS sequence"/>
</dbReference>
<feature type="compositionally biased region" description="Basic and acidic residues" evidence="1">
    <location>
        <begin position="116"/>
        <end position="129"/>
    </location>
</feature>
<feature type="region of interest" description="Disordered" evidence="1">
    <location>
        <begin position="12"/>
        <end position="159"/>
    </location>
</feature>
<feature type="region of interest" description="Disordered" evidence="1">
    <location>
        <begin position="354"/>
        <end position="404"/>
    </location>
</feature>
<evidence type="ECO:0008006" key="5">
    <source>
        <dbReference type="Google" id="ProtNLM"/>
    </source>
</evidence>
<keyword evidence="2" id="KW-0812">Transmembrane</keyword>
<feature type="compositionally biased region" description="Pro residues" evidence="1">
    <location>
        <begin position="77"/>
        <end position="86"/>
    </location>
</feature>
<comment type="caution">
    <text evidence="3">The sequence shown here is derived from an EMBL/GenBank/DDBJ whole genome shotgun (WGS) entry which is preliminary data.</text>
</comment>
<feature type="compositionally biased region" description="Basic residues" evidence="1">
    <location>
        <begin position="136"/>
        <end position="145"/>
    </location>
</feature>
<proteinExistence type="predicted"/>
<accession>A0ABY6TVT5</accession>
<feature type="compositionally biased region" description="Polar residues" evidence="1">
    <location>
        <begin position="384"/>
        <end position="404"/>
    </location>
</feature>
<keyword evidence="4" id="KW-1185">Reference proteome</keyword>
<feature type="transmembrane region" description="Helical" evidence="2">
    <location>
        <begin position="311"/>
        <end position="336"/>
    </location>
</feature>
<evidence type="ECO:0000256" key="1">
    <source>
        <dbReference type="SAM" id="MobiDB-lite"/>
    </source>
</evidence>
<feature type="compositionally biased region" description="Polar residues" evidence="1">
    <location>
        <begin position="96"/>
        <end position="106"/>
    </location>
</feature>
<reference evidence="3 4" key="1">
    <citation type="submission" date="2019-06" db="EMBL/GenBank/DDBJ databases">
        <authorList>
            <person name="Broberg M."/>
        </authorList>
    </citation>
    <scope>NUCLEOTIDE SEQUENCE [LARGE SCALE GENOMIC DNA]</scope>
</reference>
<name>A0ABY6TVT5_BIOOC</name>
<dbReference type="EMBL" id="CABFNS010000513">
    <property type="protein sequence ID" value="VUC22106.1"/>
    <property type="molecule type" value="Genomic_DNA"/>
</dbReference>
<evidence type="ECO:0000313" key="3">
    <source>
        <dbReference type="EMBL" id="VUC22106.1"/>
    </source>
</evidence>
<evidence type="ECO:0000256" key="2">
    <source>
        <dbReference type="SAM" id="Phobius"/>
    </source>
</evidence>
<protein>
    <recommendedName>
        <fullName evidence="5">Ring-like domain-containing protein</fullName>
    </recommendedName>
</protein>
<evidence type="ECO:0000313" key="4">
    <source>
        <dbReference type="Proteomes" id="UP000766486"/>
    </source>
</evidence>
<sequence length="404" mass="43706">MLEYFTIKKIKKVRDEKKAHQGQEGGLGGAGKQKDSHAPEASGSSHSQPAPGDPILDRSDEAFLQSLLSDDGSEDGPAPPLPPRVPVPEVDWPSDDASSLNRDSASQDGQNGKAGGDGKGKSVEEEKKPNRLSRLFSKRSKHGSHLKPEDAASASEVELQKEKRDLNNVLDRLNLSAKNNKVINLSNDSEELLSKFTQVFKDLANGVPTAYDDLVKLFTDRDGTITKCFEKLPSGLQKLVMQLPEKVTGTIAPEILAAAAKSQGLEASMEGGVKEAAQKLFVPKNLLELVTKPGALVSMLRAIVSTLQARWPAFIGVNVIWSVALFLLMFVLWYCYKRGKEVRLEKEKEAQGVVDGADRIEELPDDPQLPAPAPRTEPLAVDSATGSGTRTPEASRLNGTSREA</sequence>
<keyword evidence="2" id="KW-0472">Membrane</keyword>
<keyword evidence="2" id="KW-1133">Transmembrane helix</keyword>
<gene>
    <name evidence="3" type="ORF">CLO192961_LOCUS73188</name>
</gene>
<organism evidence="3 4">
    <name type="scientific">Bionectria ochroleuca</name>
    <name type="common">Gliocladium roseum</name>
    <dbReference type="NCBI Taxonomy" id="29856"/>
    <lineage>
        <taxon>Eukaryota</taxon>
        <taxon>Fungi</taxon>
        <taxon>Dikarya</taxon>
        <taxon>Ascomycota</taxon>
        <taxon>Pezizomycotina</taxon>
        <taxon>Sordariomycetes</taxon>
        <taxon>Hypocreomycetidae</taxon>
        <taxon>Hypocreales</taxon>
        <taxon>Bionectriaceae</taxon>
        <taxon>Clonostachys</taxon>
    </lineage>
</organism>